<dbReference type="RefSeq" id="XP_066649792.1">
    <property type="nucleotide sequence ID" value="XM_066794292.1"/>
</dbReference>
<dbReference type="Proteomes" id="UP001360953">
    <property type="component" value="Unassembled WGS sequence"/>
</dbReference>
<dbReference type="GeneID" id="92027198"/>
<accession>A0ABR1L1T3</accession>
<sequence>MHGARDRPEKRCVVDDGCGVEVLFHVVYGSFSAVMCGGISLYLQSACFLPTDLPGTSSVRPSCLSLIVTLTLTLYPPPTVPTSFPPPATHLTATPRISQAVSHFLFPHQPDKLIFRARRGGVKPNKRRFVLLSTCARMYVNDGCRVDSASLPTYLTYPPDTCYMQLSYC</sequence>
<proteinExistence type="predicted"/>
<gene>
    <name evidence="1" type="ORF">J3D65DRAFT_175273</name>
</gene>
<keyword evidence="2" id="KW-1185">Reference proteome</keyword>
<comment type="caution">
    <text evidence="1">The sequence shown here is derived from an EMBL/GenBank/DDBJ whole genome shotgun (WGS) entry which is preliminary data.</text>
</comment>
<evidence type="ECO:0000313" key="1">
    <source>
        <dbReference type="EMBL" id="KAK7529212.1"/>
    </source>
</evidence>
<organism evidence="1 2">
    <name type="scientific">Phyllosticta citribraziliensis</name>
    <dbReference type="NCBI Taxonomy" id="989973"/>
    <lineage>
        <taxon>Eukaryota</taxon>
        <taxon>Fungi</taxon>
        <taxon>Dikarya</taxon>
        <taxon>Ascomycota</taxon>
        <taxon>Pezizomycotina</taxon>
        <taxon>Dothideomycetes</taxon>
        <taxon>Dothideomycetes incertae sedis</taxon>
        <taxon>Botryosphaeriales</taxon>
        <taxon>Phyllostictaceae</taxon>
        <taxon>Phyllosticta</taxon>
    </lineage>
</organism>
<protein>
    <submittedName>
        <fullName evidence="1">Uncharacterized protein</fullName>
    </submittedName>
</protein>
<name>A0ABR1L1T3_9PEZI</name>
<evidence type="ECO:0000313" key="2">
    <source>
        <dbReference type="Proteomes" id="UP001360953"/>
    </source>
</evidence>
<reference evidence="1 2" key="1">
    <citation type="submission" date="2024-04" db="EMBL/GenBank/DDBJ databases">
        <title>Phyllosticta paracitricarpa is synonymous to the EU quarantine fungus P. citricarpa based on phylogenomic analyses.</title>
        <authorList>
            <consortium name="Lawrence Berkeley National Laboratory"/>
            <person name="Van ingen-buijs V.A."/>
            <person name="Van westerhoven A.C."/>
            <person name="Haridas S."/>
            <person name="Skiadas P."/>
            <person name="Martin F."/>
            <person name="Groenewald J.Z."/>
            <person name="Crous P.W."/>
            <person name="Seidl M.F."/>
        </authorList>
    </citation>
    <scope>NUCLEOTIDE SEQUENCE [LARGE SCALE GENOMIC DNA]</scope>
    <source>
        <strain evidence="1 2">CPC 17464</strain>
    </source>
</reference>
<dbReference type="EMBL" id="JBBPEH010000017">
    <property type="protein sequence ID" value="KAK7529212.1"/>
    <property type="molecule type" value="Genomic_DNA"/>
</dbReference>